<protein>
    <submittedName>
        <fullName evidence="1">Uncharacterized protein</fullName>
    </submittedName>
</protein>
<reference evidence="1" key="2">
    <citation type="submission" date="2020-02" db="EMBL/GenBank/DDBJ databases">
        <authorList>
            <consortium name="NCBI Pathogen Detection Project"/>
        </authorList>
    </citation>
    <scope>NUCLEOTIDE SEQUENCE</scope>
    <source>
        <strain evidence="1">MA.JE_S09-001881</strain>
    </source>
</reference>
<evidence type="ECO:0000313" key="1">
    <source>
        <dbReference type="EMBL" id="HAF6371211.1"/>
    </source>
</evidence>
<proteinExistence type="predicted"/>
<comment type="caution">
    <text evidence="1">The sequence shown here is derived from an EMBL/GenBank/DDBJ whole genome shotgun (WGS) entry which is preliminary data.</text>
</comment>
<reference evidence="1" key="1">
    <citation type="journal article" date="2018" name="Genome Biol.">
        <title>SKESA: strategic k-mer extension for scrupulous assemblies.</title>
        <authorList>
            <person name="Souvorov A."/>
            <person name="Agarwala R."/>
            <person name="Lipman D.J."/>
        </authorList>
    </citation>
    <scope>NUCLEOTIDE SEQUENCE</scope>
    <source>
        <strain evidence="1">MA.JE_S09-001881</strain>
    </source>
</reference>
<gene>
    <name evidence="1" type="ORF">G8N11_004183</name>
</gene>
<dbReference type="EMBL" id="DAAVPB010000031">
    <property type="protein sequence ID" value="HAF6371211.1"/>
    <property type="molecule type" value="Genomic_DNA"/>
</dbReference>
<organism evidence="1">
    <name type="scientific">Salmonella enterica</name>
    <name type="common">Salmonella choleraesuis</name>
    <dbReference type="NCBI Taxonomy" id="28901"/>
    <lineage>
        <taxon>Bacteria</taxon>
        <taxon>Pseudomonadati</taxon>
        <taxon>Pseudomonadota</taxon>
        <taxon>Gammaproteobacteria</taxon>
        <taxon>Enterobacterales</taxon>
        <taxon>Enterobacteriaceae</taxon>
        <taxon>Salmonella</taxon>
    </lineage>
</organism>
<sequence length="79" mass="8823">MKGGCGIFSTSRKLVLEQSIFSHIPMFHSGASGLAWQRLGIEAGSLLRTHGLRYPTSSLIPVFFRRYVSPHHTVGYFKT</sequence>
<name>A0A750KRA8_SALER</name>
<accession>A0A750KRA8</accession>
<dbReference type="AlphaFoldDB" id="A0A750KRA8"/>